<keyword evidence="1" id="KW-1133">Transmembrane helix</keyword>
<feature type="transmembrane region" description="Helical" evidence="1">
    <location>
        <begin position="145"/>
        <end position="166"/>
    </location>
</feature>
<dbReference type="RefSeq" id="WP_262991710.1">
    <property type="nucleotide sequence ID" value="NZ_JAOTJC010000002.1"/>
</dbReference>
<organism evidence="2 3">
    <name type="scientific">Alteromonas salexigens</name>
    <dbReference type="NCBI Taxonomy" id="2982530"/>
    <lineage>
        <taxon>Bacteria</taxon>
        <taxon>Pseudomonadati</taxon>
        <taxon>Pseudomonadota</taxon>
        <taxon>Gammaproteobacteria</taxon>
        <taxon>Alteromonadales</taxon>
        <taxon>Alteromonadaceae</taxon>
        <taxon>Alteromonas/Salinimonas group</taxon>
        <taxon>Alteromonas</taxon>
    </lineage>
</organism>
<gene>
    <name evidence="2" type="ORF">OCL06_00235</name>
</gene>
<feature type="transmembrane region" description="Helical" evidence="1">
    <location>
        <begin position="16"/>
        <end position="39"/>
    </location>
</feature>
<keyword evidence="1" id="KW-0472">Membrane</keyword>
<evidence type="ECO:0000256" key="1">
    <source>
        <dbReference type="SAM" id="Phobius"/>
    </source>
</evidence>
<dbReference type="Proteomes" id="UP001209257">
    <property type="component" value="Unassembled WGS sequence"/>
</dbReference>
<name>A0ABT2VIP7_9ALTE</name>
<feature type="transmembrane region" description="Helical" evidence="1">
    <location>
        <begin position="334"/>
        <end position="355"/>
    </location>
</feature>
<dbReference type="Pfam" id="PF03929">
    <property type="entry name" value="PepSY_TM"/>
    <property type="match status" value="1"/>
</dbReference>
<keyword evidence="1" id="KW-0812">Transmembrane</keyword>
<protein>
    <submittedName>
        <fullName evidence="2">PepSY domain-containing protein</fullName>
    </submittedName>
</protein>
<feature type="transmembrane region" description="Helical" evidence="1">
    <location>
        <begin position="187"/>
        <end position="211"/>
    </location>
</feature>
<keyword evidence="3" id="KW-1185">Reference proteome</keyword>
<sequence>MNAKVIVRKFLRHCHLWIALTTGLFVITLSVTGALLIYAKDIQGEINPHYWTVPTRSATMNVDTLIERAEAVKGSPVAAISLEPDRENWAWQFRFQDGEYASVNPYTGSVLLTYAFEDQLYGFLMATHRWLLLRDDGGATPLRDWVSVIAVLLMFEVLVGFVLWVMPKKRLKRLTVRFSAKAKIVIYQLHTVAGVMLFVPLLLISFSGIAFNWKVPTTAVVNTLSPGTIAPRPAPPLIDSGTKPNIDRAVKNGLQALPQAELFRIYLPATPTEPVGLRVKMPQESHAYSWIWSDPYTGDTLPVYDASQTSVATQVWNFKYKFHIGDFAGPVVQVVWLLIALSPVFFLISGVYCWAKRESGRKKK</sequence>
<comment type="caution">
    <text evidence="2">The sequence shown here is derived from an EMBL/GenBank/DDBJ whole genome shotgun (WGS) entry which is preliminary data.</text>
</comment>
<evidence type="ECO:0000313" key="3">
    <source>
        <dbReference type="Proteomes" id="UP001209257"/>
    </source>
</evidence>
<dbReference type="InterPro" id="IPR005625">
    <property type="entry name" value="PepSY-ass_TM"/>
</dbReference>
<dbReference type="EMBL" id="JAOTJC010000002">
    <property type="protein sequence ID" value="MCU7553017.1"/>
    <property type="molecule type" value="Genomic_DNA"/>
</dbReference>
<dbReference type="PANTHER" id="PTHR34219">
    <property type="entry name" value="IRON-REGULATED INNER MEMBRANE PROTEIN-RELATED"/>
    <property type="match status" value="1"/>
</dbReference>
<proteinExistence type="predicted"/>
<accession>A0ABT2VIP7</accession>
<reference evidence="3" key="1">
    <citation type="submission" date="2023-07" db="EMBL/GenBank/DDBJ databases">
        <title>Study on multiphase classification of strain Alteromonas salexigens isolated from the Yellow Sea.</title>
        <authorList>
            <person name="Sun L."/>
        </authorList>
    </citation>
    <scope>NUCLEOTIDE SEQUENCE [LARGE SCALE GENOMIC DNA]</scope>
    <source>
        <strain evidence="3">ASW11-19</strain>
    </source>
</reference>
<evidence type="ECO:0000313" key="2">
    <source>
        <dbReference type="EMBL" id="MCU7553017.1"/>
    </source>
</evidence>